<feature type="transmembrane region" description="Helical" evidence="1">
    <location>
        <begin position="235"/>
        <end position="255"/>
    </location>
</feature>
<evidence type="ECO:0000313" key="2">
    <source>
        <dbReference type="EMBL" id="GMT31897.1"/>
    </source>
</evidence>
<evidence type="ECO:0000256" key="1">
    <source>
        <dbReference type="SAM" id="Phobius"/>
    </source>
</evidence>
<gene>
    <name evidence="2" type="ORF">PFISCL1PPCAC_23194</name>
</gene>
<dbReference type="EMBL" id="BTSY01000006">
    <property type="protein sequence ID" value="GMT31897.1"/>
    <property type="molecule type" value="Genomic_DNA"/>
</dbReference>
<protein>
    <recommendedName>
        <fullName evidence="4">G protein-coupled receptor</fullName>
    </recommendedName>
</protein>
<feature type="transmembrane region" description="Helical" evidence="1">
    <location>
        <begin position="142"/>
        <end position="161"/>
    </location>
</feature>
<dbReference type="Proteomes" id="UP001432322">
    <property type="component" value="Unassembled WGS sequence"/>
</dbReference>
<evidence type="ECO:0000313" key="3">
    <source>
        <dbReference type="Proteomes" id="UP001432322"/>
    </source>
</evidence>
<organism evidence="2 3">
    <name type="scientific">Pristionchus fissidentatus</name>
    <dbReference type="NCBI Taxonomy" id="1538716"/>
    <lineage>
        <taxon>Eukaryota</taxon>
        <taxon>Metazoa</taxon>
        <taxon>Ecdysozoa</taxon>
        <taxon>Nematoda</taxon>
        <taxon>Chromadorea</taxon>
        <taxon>Rhabditida</taxon>
        <taxon>Rhabditina</taxon>
        <taxon>Diplogasteromorpha</taxon>
        <taxon>Diplogasteroidea</taxon>
        <taxon>Neodiplogasteridae</taxon>
        <taxon>Pristionchus</taxon>
    </lineage>
</organism>
<keyword evidence="1" id="KW-0812">Transmembrane</keyword>
<dbReference type="Pfam" id="PF23408">
    <property type="entry name" value="TMEM126_like"/>
    <property type="match status" value="1"/>
</dbReference>
<accession>A0AAV5WIX4</accession>
<dbReference type="InterPro" id="IPR057591">
    <property type="entry name" value="TMEM126-like"/>
</dbReference>
<feature type="transmembrane region" description="Helical" evidence="1">
    <location>
        <begin position="181"/>
        <end position="205"/>
    </location>
</feature>
<sequence length="315" mass="33999">LVTTLSAFIIGVEMAAQSSGGPSTDIVDLWKRSEELVKISAVKSPQAIAPASSSQLSTERSAIWTNLSQLSPADQATIMSRLAATWPYAKERRALNWPVHAGIIANCLTSAAICTKINADMVLYNAKTPFLEAVKKAPKAPFVFGIYSSGVTFFVMHQIFISPSIFGEARPCSSCLMSTAAAVALTSGVAVPMLSTPYLAYYILLQRSTDKFPPMKSMMDVMTLCWEGSRAARPLLPAVVAFQVAVATAATYAALWGRSRLFDTLDSDVELARDLMVGAQSQMGMKEKVLDWIAKVPLLGGVVKETPPEQERIKV</sequence>
<keyword evidence="3" id="KW-1185">Reference proteome</keyword>
<comment type="caution">
    <text evidence="2">The sequence shown here is derived from an EMBL/GenBank/DDBJ whole genome shotgun (WGS) entry which is preliminary data.</text>
</comment>
<keyword evidence="1" id="KW-0472">Membrane</keyword>
<name>A0AAV5WIX4_9BILA</name>
<dbReference type="AlphaFoldDB" id="A0AAV5WIX4"/>
<proteinExistence type="predicted"/>
<keyword evidence="1" id="KW-1133">Transmembrane helix</keyword>
<evidence type="ECO:0008006" key="4">
    <source>
        <dbReference type="Google" id="ProtNLM"/>
    </source>
</evidence>
<reference evidence="2" key="1">
    <citation type="submission" date="2023-10" db="EMBL/GenBank/DDBJ databases">
        <title>Genome assembly of Pristionchus species.</title>
        <authorList>
            <person name="Yoshida K."/>
            <person name="Sommer R.J."/>
        </authorList>
    </citation>
    <scope>NUCLEOTIDE SEQUENCE</scope>
    <source>
        <strain evidence="2">RS5133</strain>
    </source>
</reference>
<feature type="non-terminal residue" evidence="2">
    <location>
        <position position="1"/>
    </location>
</feature>